<dbReference type="Pfam" id="PF00168">
    <property type="entry name" value="C2"/>
    <property type="match status" value="1"/>
</dbReference>
<dbReference type="Gene3D" id="2.60.40.150">
    <property type="entry name" value="C2 domain"/>
    <property type="match status" value="1"/>
</dbReference>
<evidence type="ECO:0000256" key="6">
    <source>
        <dbReference type="ARBA" id="ARBA00023674"/>
    </source>
</evidence>
<evidence type="ECO:0000256" key="9">
    <source>
        <dbReference type="SAM" id="MobiDB-lite"/>
    </source>
</evidence>
<dbReference type="SMART" id="SM00239">
    <property type="entry name" value="C2"/>
    <property type="match status" value="1"/>
</dbReference>
<dbReference type="GO" id="GO:0120548">
    <property type="term" value="F:phosphatidylinositol phospholipase C activity"/>
    <property type="evidence" value="ECO:0007669"/>
    <property type="project" value="RHEA"/>
</dbReference>
<evidence type="ECO:0000259" key="11">
    <source>
        <dbReference type="PROSITE" id="PS50008"/>
    </source>
</evidence>
<keyword evidence="2 8" id="KW-0378">Hydrolase</keyword>
<dbReference type="Gene3D" id="1.20.1230.10">
    <property type="entry name" value="Phospholipase C beta, distal C-terminal domain"/>
    <property type="match status" value="1"/>
</dbReference>
<dbReference type="SUPFAM" id="SSF51695">
    <property type="entry name" value="PLC-like phosphodiesterases"/>
    <property type="match status" value="1"/>
</dbReference>
<reference evidence="12" key="2">
    <citation type="submission" date="2025-09" db="UniProtKB">
        <authorList>
            <consortium name="Ensembl"/>
        </authorList>
    </citation>
    <scope>IDENTIFICATION</scope>
</reference>
<dbReference type="SUPFAM" id="SSF69989">
    <property type="entry name" value="C-terminal domain of PLC-beta"/>
    <property type="match status" value="1"/>
</dbReference>
<dbReference type="HOGENOM" id="CLU_002738_2_3_1"/>
<evidence type="ECO:0000313" key="12">
    <source>
        <dbReference type="Ensembl" id="ENSPMAP00000010833.1"/>
    </source>
</evidence>
<evidence type="ECO:0000259" key="10">
    <source>
        <dbReference type="PROSITE" id="PS50004"/>
    </source>
</evidence>
<dbReference type="PRINTS" id="PR00390">
    <property type="entry name" value="PHPHLIPASEC"/>
</dbReference>
<dbReference type="InterPro" id="IPR035892">
    <property type="entry name" value="C2_domain_sf"/>
</dbReference>
<proteinExistence type="predicted"/>
<feature type="domain" description="PI-PLC Y-box" evidence="11">
    <location>
        <begin position="25"/>
        <end position="141"/>
    </location>
</feature>
<dbReference type="GO" id="GO:0046488">
    <property type="term" value="P:phosphatidylinositol metabolic process"/>
    <property type="evidence" value="ECO:0007669"/>
    <property type="project" value="TreeGrafter"/>
</dbReference>
<evidence type="ECO:0000256" key="7">
    <source>
        <dbReference type="ARBA" id="ARBA00023726"/>
    </source>
</evidence>
<dbReference type="AlphaFoldDB" id="S4S042"/>
<dbReference type="Ensembl" id="ENSPMAT00000010879.1">
    <property type="protein sequence ID" value="ENSPMAP00000010833.1"/>
    <property type="gene ID" value="ENSPMAG00000009856.1"/>
</dbReference>
<name>S4S042_PETMA</name>
<evidence type="ECO:0000256" key="2">
    <source>
        <dbReference type="ARBA" id="ARBA00022801"/>
    </source>
</evidence>
<dbReference type="PROSITE" id="PS50008">
    <property type="entry name" value="PIPLC_Y_DOMAIN"/>
    <property type="match status" value="1"/>
</dbReference>
<dbReference type="InterPro" id="IPR000008">
    <property type="entry name" value="C2_dom"/>
</dbReference>
<dbReference type="GeneTree" id="ENSGT00940000156426"/>
<dbReference type="GO" id="GO:0016042">
    <property type="term" value="P:lipid catabolic process"/>
    <property type="evidence" value="ECO:0007669"/>
    <property type="project" value="UniProtKB-KW"/>
</dbReference>
<dbReference type="InterPro" id="IPR017946">
    <property type="entry name" value="PLC-like_Pdiesterase_TIM-brl"/>
</dbReference>
<evidence type="ECO:0000256" key="1">
    <source>
        <dbReference type="ARBA" id="ARBA00012368"/>
    </source>
</evidence>
<dbReference type="EC" id="3.1.4.11" evidence="1 8"/>
<dbReference type="GO" id="GO:0051209">
    <property type="term" value="P:release of sequestered calcium ion into cytosol"/>
    <property type="evidence" value="ECO:0007669"/>
    <property type="project" value="TreeGrafter"/>
</dbReference>
<organism evidence="12">
    <name type="scientific">Petromyzon marinus</name>
    <name type="common">Sea lamprey</name>
    <dbReference type="NCBI Taxonomy" id="7757"/>
    <lineage>
        <taxon>Eukaryota</taxon>
        <taxon>Metazoa</taxon>
        <taxon>Chordata</taxon>
        <taxon>Craniata</taxon>
        <taxon>Vertebrata</taxon>
        <taxon>Cyclostomata</taxon>
        <taxon>Hyperoartia</taxon>
        <taxon>Petromyzontiformes</taxon>
        <taxon>Petromyzontidae</taxon>
        <taxon>Petromyzon</taxon>
    </lineage>
</organism>
<dbReference type="PANTHER" id="PTHR10336:SF36">
    <property type="entry name" value="1-PHOSPHATIDYLINOSITOL 4,5-BISPHOSPHATE PHOSPHODIESTERASE BETA-4"/>
    <property type="match status" value="1"/>
</dbReference>
<dbReference type="SMART" id="SM00149">
    <property type="entry name" value="PLCYc"/>
    <property type="match status" value="1"/>
</dbReference>
<evidence type="ECO:0000256" key="4">
    <source>
        <dbReference type="ARBA" id="ARBA00023098"/>
    </source>
</evidence>
<dbReference type="STRING" id="7757.ENSPMAP00000010833"/>
<sequence>SVESEDAWVSAYKYTGGTTNIHPYLSALVNYAQPVKFQNFVVAEERNIHYNMSSFNESVGLGYLKTGAIELVNYNKRQMSRIYPRGGRVDSSNYMPQIFWNAGCQMVSLNFQTPDLAMQLNQGKFEYNGFCGFLLKPDFMRRPDRTFDPFSETPVDGVIAGTCSVQVISGQFLSDRQVGTYVEVDMYGLPTDTIRKEFRTRLVPNNGLNPLYNQEPFVFRKVILPDLAVLRIAVFDDSNKLIGQRILPLDGLQTGYRHISLRNEGNKPLSLPTVFCNIVLKTYVPDGFGDFVDALSDPKRFLSQAEKRANQMQAMGIEASDIGDVPESRGSVNRGAATPQTSVTCTPVTVRSLGNNAIGSTPDEPLVPPVCVDTLRHSKSFLKLLKKQEKEMTLLKKAHAKAQASLQKTYTGQGDKVTSQYERERSSILKQTEKTLAKKGEGHCAGLQKETEKRVEELTVEHQRKTQALQAERAREQAALQAQQARRQEEARTAHAAQQDELVRALLAGAHEQQIRQLQLTHERDTKQLEGTQAKQSMEESKLISQDRSIKNKAERER</sequence>
<dbReference type="GO" id="GO:0048015">
    <property type="term" value="P:phosphatidylinositol-mediated signaling"/>
    <property type="evidence" value="ECO:0007669"/>
    <property type="project" value="TreeGrafter"/>
</dbReference>
<reference evidence="12" key="1">
    <citation type="submission" date="2025-08" db="UniProtKB">
        <authorList>
            <consortium name="Ensembl"/>
        </authorList>
    </citation>
    <scope>IDENTIFICATION</scope>
</reference>
<accession>S4S042</accession>
<comment type="catalytic activity">
    <reaction evidence="7">
        <text>a 1,2-diacyl-sn-glycero-3-phospho-(1D-myo-inositol) + H2O = 1D-myo-inositol 1-phosphate + a 1,2-diacyl-sn-glycerol + H(+)</text>
        <dbReference type="Rhea" id="RHEA:43484"/>
        <dbReference type="ChEBI" id="CHEBI:15377"/>
        <dbReference type="ChEBI" id="CHEBI:15378"/>
        <dbReference type="ChEBI" id="CHEBI:17815"/>
        <dbReference type="ChEBI" id="CHEBI:57880"/>
        <dbReference type="ChEBI" id="CHEBI:58433"/>
    </reaction>
    <physiologicalReaction direction="left-to-right" evidence="7">
        <dbReference type="Rhea" id="RHEA:43485"/>
    </physiologicalReaction>
</comment>
<dbReference type="SUPFAM" id="SSF49562">
    <property type="entry name" value="C2 domain (Calcium/lipid-binding domain, CaLB)"/>
    <property type="match status" value="1"/>
</dbReference>
<dbReference type="Gene3D" id="3.20.20.190">
    <property type="entry name" value="Phosphatidylinositol (PI) phosphodiesterase"/>
    <property type="match status" value="1"/>
</dbReference>
<dbReference type="OMA" id="HELWREH"/>
<dbReference type="InterPro" id="IPR001192">
    <property type="entry name" value="PI-PLC_fam"/>
</dbReference>
<dbReference type="CDD" id="cd00275">
    <property type="entry name" value="C2_PLC_like"/>
    <property type="match status" value="1"/>
</dbReference>
<protein>
    <recommendedName>
        <fullName evidence="1 8">Phosphoinositide phospholipase C</fullName>
        <ecNumber evidence="1 8">3.1.4.11</ecNumber>
    </recommendedName>
</protein>
<feature type="domain" description="C2" evidence="10">
    <location>
        <begin position="144"/>
        <end position="269"/>
    </location>
</feature>
<evidence type="ECO:0000256" key="5">
    <source>
        <dbReference type="ARBA" id="ARBA00023224"/>
    </source>
</evidence>
<evidence type="ECO:0000256" key="8">
    <source>
        <dbReference type="RuleBase" id="RU361133"/>
    </source>
</evidence>
<feature type="compositionally biased region" description="Basic and acidic residues" evidence="9">
    <location>
        <begin position="548"/>
        <end position="558"/>
    </location>
</feature>
<dbReference type="PANTHER" id="PTHR10336">
    <property type="entry name" value="PHOSPHOINOSITIDE-SPECIFIC PHOSPHOLIPASE C FAMILY PROTEIN"/>
    <property type="match status" value="1"/>
</dbReference>
<keyword evidence="5" id="KW-0807">Transducer</keyword>
<dbReference type="FunFam" id="2.60.40.150:FF:000008">
    <property type="entry name" value="1-phosphatidylinositol 4,5-bisphosphate phosphodiesterase"/>
    <property type="match status" value="1"/>
</dbReference>
<dbReference type="InterPro" id="IPR042531">
    <property type="entry name" value="PLC-beta_C_sf"/>
</dbReference>
<dbReference type="GO" id="GO:0004435">
    <property type="term" value="F:phosphatidylinositol-4,5-bisphosphate phospholipase C activity"/>
    <property type="evidence" value="ECO:0007669"/>
    <property type="project" value="UniProtKB-EC"/>
</dbReference>
<keyword evidence="4 8" id="KW-0443">Lipid metabolism</keyword>
<dbReference type="InterPro" id="IPR001711">
    <property type="entry name" value="PLipase_C_Pinositol-sp_Y"/>
</dbReference>
<feature type="region of interest" description="Disordered" evidence="9">
    <location>
        <begin position="475"/>
        <end position="497"/>
    </location>
</feature>
<dbReference type="Pfam" id="PF00387">
    <property type="entry name" value="PI-PLC-Y"/>
    <property type="match status" value="1"/>
</dbReference>
<feature type="compositionally biased region" description="Low complexity" evidence="9">
    <location>
        <begin position="475"/>
        <end position="485"/>
    </location>
</feature>
<dbReference type="PROSITE" id="PS50004">
    <property type="entry name" value="C2"/>
    <property type="match status" value="1"/>
</dbReference>
<feature type="region of interest" description="Disordered" evidence="9">
    <location>
        <begin position="523"/>
        <end position="558"/>
    </location>
</feature>
<keyword evidence="3 8" id="KW-0442">Lipid degradation</keyword>
<evidence type="ECO:0000256" key="3">
    <source>
        <dbReference type="ARBA" id="ARBA00022963"/>
    </source>
</evidence>
<comment type="catalytic activity">
    <reaction evidence="6">
        <text>a 1,2-diacyl-sn-glycero-3-phospho-(1D-myo-inositol-4,5-bisphosphate) + H2O = 1D-myo-inositol 1,4,5-trisphosphate + a 1,2-diacyl-sn-glycerol + H(+)</text>
        <dbReference type="Rhea" id="RHEA:33179"/>
        <dbReference type="ChEBI" id="CHEBI:15377"/>
        <dbReference type="ChEBI" id="CHEBI:15378"/>
        <dbReference type="ChEBI" id="CHEBI:17815"/>
        <dbReference type="ChEBI" id="CHEBI:58456"/>
        <dbReference type="ChEBI" id="CHEBI:203600"/>
        <dbReference type="EC" id="3.1.4.11"/>
    </reaction>
    <physiologicalReaction direction="left-to-right" evidence="6">
        <dbReference type="Rhea" id="RHEA:33180"/>
    </physiologicalReaction>
</comment>